<evidence type="ECO:0000313" key="4">
    <source>
        <dbReference type="Proteomes" id="UP000033047"/>
    </source>
</evidence>
<accession>A0A0F5JGN5</accession>
<dbReference type="AlphaFoldDB" id="A0A0F5JGN5"/>
<keyword evidence="1" id="KW-0732">Signal</keyword>
<dbReference type="STRING" id="927665.HMPREF1535_01638"/>
<dbReference type="EMBL" id="AQHV01000010">
    <property type="protein sequence ID" value="KKB56986.1"/>
    <property type="molecule type" value="Genomic_DNA"/>
</dbReference>
<gene>
    <name evidence="3" type="ORF">HMPREF1535_01638</name>
</gene>
<protein>
    <recommendedName>
        <fullName evidence="2">DUF5018 domain-containing protein</fullName>
    </recommendedName>
</protein>
<evidence type="ECO:0000259" key="2">
    <source>
        <dbReference type="Pfam" id="PF22243"/>
    </source>
</evidence>
<comment type="caution">
    <text evidence="3">The sequence shown here is derived from an EMBL/GenBank/DDBJ whole genome shotgun (WGS) entry which is preliminary data.</text>
</comment>
<proteinExistence type="predicted"/>
<dbReference type="HOGENOM" id="CLU_140211_0_0_10"/>
<organism evidence="3 4">
    <name type="scientific">Parabacteroides goldsteinii DSM 19448 = WAL 12034</name>
    <dbReference type="NCBI Taxonomy" id="927665"/>
    <lineage>
        <taxon>Bacteria</taxon>
        <taxon>Pseudomonadati</taxon>
        <taxon>Bacteroidota</taxon>
        <taxon>Bacteroidia</taxon>
        <taxon>Bacteroidales</taxon>
        <taxon>Tannerellaceae</taxon>
        <taxon>Parabacteroides</taxon>
    </lineage>
</organism>
<name>A0A0F5JGN5_9BACT</name>
<dbReference type="PATRIC" id="fig|927665.4.peg.1674"/>
<feature type="signal peptide" evidence="1">
    <location>
        <begin position="1"/>
        <end position="23"/>
    </location>
</feature>
<sequence length="152" mass="17123">MKTINNFILLLLLMVSTSSCLKAGLDDLETYDQSEITNIRFEYRWWDETEKRLRVIEMNVDKNIDAKSKEISCTITVPEASNAFTSTVRENVSLNNLTMNVDISTAARIKPIGNSPTLGAPQDFSAKDFIYQVTSASGTSTEWSIKIIDFKK</sequence>
<dbReference type="Proteomes" id="UP000033047">
    <property type="component" value="Unassembled WGS sequence"/>
</dbReference>
<dbReference type="InterPro" id="IPR054460">
    <property type="entry name" value="DUF5018-rel"/>
</dbReference>
<dbReference type="Gene3D" id="2.60.40.4120">
    <property type="match status" value="1"/>
</dbReference>
<feature type="chain" id="PRO_5002490301" description="DUF5018 domain-containing protein" evidence="1">
    <location>
        <begin position="24"/>
        <end position="152"/>
    </location>
</feature>
<evidence type="ECO:0000256" key="1">
    <source>
        <dbReference type="SAM" id="SignalP"/>
    </source>
</evidence>
<feature type="domain" description="DUF5018" evidence="2">
    <location>
        <begin position="36"/>
        <end position="146"/>
    </location>
</feature>
<dbReference type="PROSITE" id="PS51257">
    <property type="entry name" value="PROKAR_LIPOPROTEIN"/>
    <property type="match status" value="1"/>
</dbReference>
<dbReference type="Pfam" id="PF22243">
    <property type="entry name" value="DUF5018-rel"/>
    <property type="match status" value="1"/>
</dbReference>
<evidence type="ECO:0000313" key="3">
    <source>
        <dbReference type="EMBL" id="KKB56986.1"/>
    </source>
</evidence>
<dbReference type="RefSeq" id="WP_046146463.1">
    <property type="nucleotide sequence ID" value="NZ_KQ033912.1"/>
</dbReference>
<reference evidence="3 4" key="1">
    <citation type="submission" date="2013-04" db="EMBL/GenBank/DDBJ databases">
        <title>The Genome Sequence of Parabacteroides goldsteinii DSM 19448.</title>
        <authorList>
            <consortium name="The Broad Institute Genomics Platform"/>
            <person name="Earl A."/>
            <person name="Ward D."/>
            <person name="Feldgarden M."/>
            <person name="Gevers D."/>
            <person name="Martens E."/>
            <person name="Sakamoto M."/>
            <person name="Benno Y."/>
            <person name="Song Y."/>
            <person name="Liu C."/>
            <person name="Lee J."/>
            <person name="Bolanos M."/>
            <person name="Vaisanen M.L."/>
            <person name="Finegold S.M."/>
            <person name="Walker B."/>
            <person name="Young S."/>
            <person name="Zeng Q."/>
            <person name="Gargeya S."/>
            <person name="Fitzgerald M."/>
            <person name="Haas B."/>
            <person name="Abouelleil A."/>
            <person name="Allen A.W."/>
            <person name="Alvarado L."/>
            <person name="Arachchi H.M."/>
            <person name="Berlin A.M."/>
            <person name="Chapman S.B."/>
            <person name="Gainer-Dewar J."/>
            <person name="Goldberg J."/>
            <person name="Griggs A."/>
            <person name="Gujja S."/>
            <person name="Hansen M."/>
            <person name="Howarth C."/>
            <person name="Imamovic A."/>
            <person name="Ireland A."/>
            <person name="Larimer J."/>
            <person name="McCowan C."/>
            <person name="Murphy C."/>
            <person name="Pearson M."/>
            <person name="Poon T.W."/>
            <person name="Priest M."/>
            <person name="Roberts A."/>
            <person name="Saif S."/>
            <person name="Shea T."/>
            <person name="Sisk P."/>
            <person name="Sykes S."/>
            <person name="Wortman J."/>
            <person name="Nusbaum C."/>
            <person name="Birren B."/>
        </authorList>
    </citation>
    <scope>NUCLEOTIDE SEQUENCE [LARGE SCALE GENOMIC DNA]</scope>
    <source>
        <strain evidence="3 4">DSM 19448</strain>
    </source>
</reference>